<keyword evidence="3" id="KW-1185">Reference proteome</keyword>
<evidence type="ECO:0000259" key="1">
    <source>
        <dbReference type="PROSITE" id="PS50011"/>
    </source>
</evidence>
<dbReference type="Proteomes" id="UP000198287">
    <property type="component" value="Unassembled WGS sequence"/>
</dbReference>
<dbReference type="SUPFAM" id="SSF56112">
    <property type="entry name" value="Protein kinase-like (PK-like)"/>
    <property type="match status" value="1"/>
</dbReference>
<keyword evidence="2" id="KW-0396">Initiation factor</keyword>
<name>A0A226E9T8_FOLCA</name>
<evidence type="ECO:0000313" key="3">
    <source>
        <dbReference type="Proteomes" id="UP000198287"/>
    </source>
</evidence>
<keyword evidence="2" id="KW-0418">Kinase</keyword>
<dbReference type="OrthoDB" id="4062651at2759"/>
<dbReference type="InterPro" id="IPR011009">
    <property type="entry name" value="Kinase-like_dom_sf"/>
</dbReference>
<dbReference type="GO" id="GO:0004672">
    <property type="term" value="F:protein kinase activity"/>
    <property type="evidence" value="ECO:0007669"/>
    <property type="project" value="InterPro"/>
</dbReference>
<dbReference type="PROSITE" id="PS50011">
    <property type="entry name" value="PROTEIN_KINASE_DOM"/>
    <property type="match status" value="1"/>
</dbReference>
<accession>A0A226E9T8</accession>
<gene>
    <name evidence="2" type="ORF">Fcan01_11797</name>
</gene>
<protein>
    <submittedName>
        <fullName evidence="2">Eukaryotic translation initiation factor 2-alpha kinase 1</fullName>
    </submittedName>
</protein>
<dbReference type="GO" id="GO:0005524">
    <property type="term" value="F:ATP binding"/>
    <property type="evidence" value="ECO:0007669"/>
    <property type="project" value="InterPro"/>
</dbReference>
<evidence type="ECO:0000313" key="2">
    <source>
        <dbReference type="EMBL" id="OXA53376.1"/>
    </source>
</evidence>
<reference evidence="2 3" key="1">
    <citation type="submission" date="2015-12" db="EMBL/GenBank/DDBJ databases">
        <title>The genome of Folsomia candida.</title>
        <authorList>
            <person name="Faddeeva A."/>
            <person name="Derks M.F."/>
            <person name="Anvar Y."/>
            <person name="Smit S."/>
            <person name="Van Straalen N."/>
            <person name="Roelofs D."/>
        </authorList>
    </citation>
    <scope>NUCLEOTIDE SEQUENCE [LARGE SCALE GENOMIC DNA]</scope>
    <source>
        <strain evidence="2 3">VU population</strain>
        <tissue evidence="2">Whole body</tissue>
    </source>
</reference>
<comment type="caution">
    <text evidence="2">The sequence shown here is derived from an EMBL/GenBank/DDBJ whole genome shotgun (WGS) entry which is preliminary data.</text>
</comment>
<dbReference type="EMBL" id="LNIX01000005">
    <property type="protein sequence ID" value="OXA53376.1"/>
    <property type="molecule type" value="Genomic_DNA"/>
</dbReference>
<dbReference type="GO" id="GO:0003743">
    <property type="term" value="F:translation initiation factor activity"/>
    <property type="evidence" value="ECO:0007669"/>
    <property type="project" value="UniProtKB-KW"/>
</dbReference>
<dbReference type="Gene3D" id="1.10.510.10">
    <property type="entry name" value="Transferase(Phosphotransferase) domain 1"/>
    <property type="match status" value="1"/>
</dbReference>
<organism evidence="2 3">
    <name type="scientific">Folsomia candida</name>
    <name type="common">Springtail</name>
    <dbReference type="NCBI Taxonomy" id="158441"/>
    <lineage>
        <taxon>Eukaryota</taxon>
        <taxon>Metazoa</taxon>
        <taxon>Ecdysozoa</taxon>
        <taxon>Arthropoda</taxon>
        <taxon>Hexapoda</taxon>
        <taxon>Collembola</taxon>
        <taxon>Entomobryomorpha</taxon>
        <taxon>Isotomoidea</taxon>
        <taxon>Isotomidae</taxon>
        <taxon>Proisotominae</taxon>
        <taxon>Folsomia</taxon>
    </lineage>
</organism>
<dbReference type="AlphaFoldDB" id="A0A226E9T8"/>
<keyword evidence="2" id="KW-0808">Transferase</keyword>
<dbReference type="InterPro" id="IPR000719">
    <property type="entry name" value="Prot_kinase_dom"/>
</dbReference>
<proteinExistence type="predicted"/>
<sequence length="492" mass="56268">MVSLNRGNRVLKLDGCLGYSDNRLTFRALVEEEEEHYEVNFYFRDSPTLNNKNCYFAAWKFAKKNPHPYLVPTIKICEKKLELDKLEALIALDPALQGMRNAILGWNLKHVLSIQIPLYGSSVQCWLQEKRREEEHNLDDEVTKALQVKIVKGVIVGLIFLHNNGIVHGSLRPENVIFSRYEYRPPVKLGSYEFRDKNNPVDGMKIDKTMLGYLLWEVTGLITFNEELYGRVAIDGDHDLVREHVWLPNMKQTIISLLERPELVDLVEIEKDVPSRLTMVASNEEELLNLGDILEQGDTINTKAITNELIKENGERRNDVTKIVLTSANLHMSTTTNQKSVFQKMESRIFPGLKEPNPQKLLKALGIIMEADCFKDRVWVLFSYGTFITLDKTDVEGCTEDEIMGRARNVMQKHGPVFIATPSADYGVIRLPKTFHDQVVWLAYYIFGREICTIIFAGSLDEENEMAIGLMGRQCRQEDAEKLGIIGNSWSA</sequence>
<keyword evidence="2" id="KW-0648">Protein biosynthesis</keyword>
<feature type="domain" description="Protein kinase" evidence="1">
    <location>
        <begin position="1"/>
        <end position="334"/>
    </location>
</feature>